<dbReference type="Gene3D" id="1.10.260.40">
    <property type="entry name" value="lambda repressor-like DNA-binding domains"/>
    <property type="match status" value="1"/>
</dbReference>
<evidence type="ECO:0000313" key="2">
    <source>
        <dbReference type="EMBL" id="MBO1515073.1"/>
    </source>
</evidence>
<name>A0ABS3NA23_9BACI</name>
<protein>
    <submittedName>
        <fullName evidence="2">Helix-turn-helix transcriptional regulator</fullName>
    </submittedName>
</protein>
<dbReference type="PROSITE" id="PS50943">
    <property type="entry name" value="HTH_CROC1"/>
    <property type="match status" value="1"/>
</dbReference>
<dbReference type="InterPro" id="IPR010982">
    <property type="entry name" value="Lambda_DNA-bd_dom_sf"/>
</dbReference>
<evidence type="ECO:0000313" key="3">
    <source>
        <dbReference type="Proteomes" id="UP000663981"/>
    </source>
</evidence>
<reference evidence="2 3" key="1">
    <citation type="submission" date="2021-03" db="EMBL/GenBank/DDBJ databases">
        <title>Whole genome sequence of Metabacillus bambusae BG109.</title>
        <authorList>
            <person name="Jeong J.W."/>
        </authorList>
    </citation>
    <scope>NUCLEOTIDE SEQUENCE [LARGE SCALE GENOMIC DNA]</scope>
    <source>
        <strain evidence="2 3">BG109</strain>
    </source>
</reference>
<proteinExistence type="predicted"/>
<feature type="domain" description="HTH cro/C1-type" evidence="1">
    <location>
        <begin position="17"/>
        <end position="66"/>
    </location>
</feature>
<sequence length="72" mass="8155">MKFKCRLKIIFAEKKMEDKNFTQGKFADDIGISLGALSSLANEHSLPSFPVAYAICEKLGKNFNEVWVKIED</sequence>
<dbReference type="InterPro" id="IPR001387">
    <property type="entry name" value="Cro/C1-type_HTH"/>
</dbReference>
<dbReference type="EMBL" id="JAGDEL010000030">
    <property type="protein sequence ID" value="MBO1515073.1"/>
    <property type="molecule type" value="Genomic_DNA"/>
</dbReference>
<evidence type="ECO:0000259" key="1">
    <source>
        <dbReference type="PROSITE" id="PS50943"/>
    </source>
</evidence>
<dbReference type="SUPFAM" id="SSF47413">
    <property type="entry name" value="lambda repressor-like DNA-binding domains"/>
    <property type="match status" value="1"/>
</dbReference>
<dbReference type="RefSeq" id="WP_207981965.1">
    <property type="nucleotide sequence ID" value="NZ_JAGDEL010000030.1"/>
</dbReference>
<dbReference type="SMART" id="SM00530">
    <property type="entry name" value="HTH_XRE"/>
    <property type="match status" value="1"/>
</dbReference>
<keyword evidence="3" id="KW-1185">Reference proteome</keyword>
<dbReference type="CDD" id="cd00093">
    <property type="entry name" value="HTH_XRE"/>
    <property type="match status" value="1"/>
</dbReference>
<organism evidence="2 3">
    <name type="scientific">Metabacillus bambusae</name>
    <dbReference type="NCBI Taxonomy" id="2795218"/>
    <lineage>
        <taxon>Bacteria</taxon>
        <taxon>Bacillati</taxon>
        <taxon>Bacillota</taxon>
        <taxon>Bacilli</taxon>
        <taxon>Bacillales</taxon>
        <taxon>Bacillaceae</taxon>
        <taxon>Metabacillus</taxon>
    </lineage>
</organism>
<gene>
    <name evidence="2" type="ORF">I7822_25950</name>
</gene>
<dbReference type="Pfam" id="PF01381">
    <property type="entry name" value="HTH_3"/>
    <property type="match status" value="1"/>
</dbReference>
<dbReference type="Proteomes" id="UP000663981">
    <property type="component" value="Unassembled WGS sequence"/>
</dbReference>
<accession>A0ABS3NA23</accession>
<comment type="caution">
    <text evidence="2">The sequence shown here is derived from an EMBL/GenBank/DDBJ whole genome shotgun (WGS) entry which is preliminary data.</text>
</comment>